<name>A0A316D6H5_9BACL</name>
<organism evidence="2 3">
    <name type="scientific">Tumebacillus permanentifrigoris</name>
    <dbReference type="NCBI Taxonomy" id="378543"/>
    <lineage>
        <taxon>Bacteria</taxon>
        <taxon>Bacillati</taxon>
        <taxon>Bacillota</taxon>
        <taxon>Bacilli</taxon>
        <taxon>Bacillales</taxon>
        <taxon>Alicyclobacillaceae</taxon>
        <taxon>Tumebacillus</taxon>
    </lineage>
</organism>
<dbReference type="InterPro" id="IPR027417">
    <property type="entry name" value="P-loop_NTPase"/>
</dbReference>
<keyword evidence="3" id="KW-1185">Reference proteome</keyword>
<feature type="domain" description="AAA" evidence="1">
    <location>
        <begin position="7"/>
        <end position="207"/>
    </location>
</feature>
<dbReference type="PANTHER" id="PTHR13696:SF99">
    <property type="entry name" value="COBYRINIC ACID AC-DIAMIDE SYNTHASE"/>
    <property type="match status" value="1"/>
</dbReference>
<dbReference type="Pfam" id="PF13614">
    <property type="entry name" value="AAA_31"/>
    <property type="match status" value="1"/>
</dbReference>
<dbReference type="Gene3D" id="3.40.50.300">
    <property type="entry name" value="P-loop containing nucleotide triphosphate hydrolases"/>
    <property type="match status" value="1"/>
</dbReference>
<dbReference type="Proteomes" id="UP000245634">
    <property type="component" value="Unassembled WGS sequence"/>
</dbReference>
<dbReference type="RefSeq" id="WP_109691458.1">
    <property type="nucleotide sequence ID" value="NZ_QGGL01000045.1"/>
</dbReference>
<evidence type="ECO:0000313" key="2">
    <source>
        <dbReference type="EMBL" id="PWK03927.1"/>
    </source>
</evidence>
<dbReference type="InterPro" id="IPR050678">
    <property type="entry name" value="DNA_Partitioning_ATPase"/>
</dbReference>
<dbReference type="InterPro" id="IPR025669">
    <property type="entry name" value="AAA_dom"/>
</dbReference>
<dbReference type="AlphaFoldDB" id="A0A316D6H5"/>
<protein>
    <submittedName>
        <fullName evidence="2">Chromosome partitioning protein</fullName>
    </submittedName>
</protein>
<dbReference type="SUPFAM" id="SSF52540">
    <property type="entry name" value="P-loop containing nucleoside triphosphate hydrolases"/>
    <property type="match status" value="1"/>
</dbReference>
<sequence>MPAITTSVITRKGGVGKTTLTHHIGTGLARRGKRILLIDLDTQSNLSILCIGHDPYHQLVANGTPTIRTAFDSALQGHRCDPRELILKGRVNAAKGRIYNNVDLILAHKKIGDMSNSLAAWRPDTTEHSHDGSARQELSRLSVLKRLIDQVQQDYDFILFDCPADLNLITRNALIASNFYLVPITPEYLPLVGLNEIRNDIETLNRKYWGLLTYLGFPESFTPTRFAGLVFNRINLHNGGPKQLHQHAIDLMRTQLPKGVFENYLINGDAIPHAAYDHLPVWSSTVYNANKQIDAMTNITQEFMLRVTKEGSL</sequence>
<comment type="caution">
    <text evidence="2">The sequence shown here is derived from an EMBL/GenBank/DDBJ whole genome shotgun (WGS) entry which is preliminary data.</text>
</comment>
<reference evidence="2 3" key="1">
    <citation type="submission" date="2018-05" db="EMBL/GenBank/DDBJ databases">
        <title>Genomic Encyclopedia of Type Strains, Phase IV (KMG-IV): sequencing the most valuable type-strain genomes for metagenomic binning, comparative biology and taxonomic classification.</title>
        <authorList>
            <person name="Goeker M."/>
        </authorList>
    </citation>
    <scope>NUCLEOTIDE SEQUENCE [LARGE SCALE GENOMIC DNA]</scope>
    <source>
        <strain evidence="2 3">DSM 18773</strain>
    </source>
</reference>
<evidence type="ECO:0000259" key="1">
    <source>
        <dbReference type="Pfam" id="PF13614"/>
    </source>
</evidence>
<dbReference type="EMBL" id="QGGL01000045">
    <property type="protein sequence ID" value="PWK03927.1"/>
    <property type="molecule type" value="Genomic_DNA"/>
</dbReference>
<proteinExistence type="predicted"/>
<dbReference type="CDD" id="cd02042">
    <property type="entry name" value="ParAB_family"/>
    <property type="match status" value="1"/>
</dbReference>
<evidence type="ECO:0000313" key="3">
    <source>
        <dbReference type="Proteomes" id="UP000245634"/>
    </source>
</evidence>
<dbReference type="OrthoDB" id="9791162at2"/>
<gene>
    <name evidence="2" type="ORF">C7459_1454</name>
</gene>
<accession>A0A316D6H5</accession>
<dbReference type="PANTHER" id="PTHR13696">
    <property type="entry name" value="P-LOOP CONTAINING NUCLEOSIDE TRIPHOSPHATE HYDROLASE"/>
    <property type="match status" value="1"/>
</dbReference>